<gene>
    <name evidence="1" type="ORF">PYW07_002298</name>
</gene>
<dbReference type="InterPro" id="IPR028796">
    <property type="entry name" value="BBS8"/>
</dbReference>
<dbReference type="GO" id="GO:0036064">
    <property type="term" value="C:ciliary basal body"/>
    <property type="evidence" value="ECO:0007669"/>
    <property type="project" value="TreeGrafter"/>
</dbReference>
<name>A0AAD8DT60_MYTSE</name>
<dbReference type="InterPro" id="IPR011990">
    <property type="entry name" value="TPR-like_helical_dom_sf"/>
</dbReference>
<dbReference type="GO" id="GO:0097730">
    <property type="term" value="C:non-motile cilium"/>
    <property type="evidence" value="ECO:0007669"/>
    <property type="project" value="TreeGrafter"/>
</dbReference>
<dbReference type="SUPFAM" id="SSF48452">
    <property type="entry name" value="TPR-like"/>
    <property type="match status" value="2"/>
</dbReference>
<dbReference type="AlphaFoldDB" id="A0AAD8DT60"/>
<dbReference type="PANTHER" id="PTHR44177">
    <property type="entry name" value="TETRATRICOPEPTIDE REPEAT PROTEIN 8"/>
    <property type="match status" value="1"/>
</dbReference>
<dbReference type="InterPro" id="IPR019734">
    <property type="entry name" value="TPR_rpt"/>
</dbReference>
<protein>
    <recommendedName>
        <fullName evidence="3">Tetratricopeptide repeat protein 8</fullName>
    </recommendedName>
</protein>
<proteinExistence type="predicted"/>
<evidence type="ECO:0008006" key="3">
    <source>
        <dbReference type="Google" id="ProtNLM"/>
    </source>
</evidence>
<comment type="caution">
    <text evidence="1">The sequence shown here is derived from an EMBL/GenBank/DDBJ whole genome shotgun (WGS) entry which is preliminary data.</text>
</comment>
<dbReference type="PANTHER" id="PTHR44177:SF1">
    <property type="entry name" value="TETRATRICOPEPTIDE REPEAT PROTEIN 8"/>
    <property type="match status" value="1"/>
</dbReference>
<evidence type="ECO:0000313" key="2">
    <source>
        <dbReference type="Proteomes" id="UP001231518"/>
    </source>
</evidence>
<evidence type="ECO:0000313" key="1">
    <source>
        <dbReference type="EMBL" id="KAJ8721523.1"/>
    </source>
</evidence>
<dbReference type="GO" id="GO:1905515">
    <property type="term" value="P:non-motile cilium assembly"/>
    <property type="evidence" value="ECO:0007669"/>
    <property type="project" value="InterPro"/>
</dbReference>
<dbReference type="Proteomes" id="UP001231518">
    <property type="component" value="Chromosome 12"/>
</dbReference>
<dbReference type="EMBL" id="JARGEI010000013">
    <property type="protein sequence ID" value="KAJ8721523.1"/>
    <property type="molecule type" value="Genomic_DNA"/>
</dbReference>
<dbReference type="GO" id="GO:0034464">
    <property type="term" value="C:BBSome"/>
    <property type="evidence" value="ECO:0007669"/>
    <property type="project" value="InterPro"/>
</dbReference>
<organism evidence="1 2">
    <name type="scientific">Mythimna separata</name>
    <name type="common">Oriental armyworm</name>
    <name type="synonym">Pseudaletia separata</name>
    <dbReference type="NCBI Taxonomy" id="271217"/>
    <lineage>
        <taxon>Eukaryota</taxon>
        <taxon>Metazoa</taxon>
        <taxon>Ecdysozoa</taxon>
        <taxon>Arthropoda</taxon>
        <taxon>Hexapoda</taxon>
        <taxon>Insecta</taxon>
        <taxon>Pterygota</taxon>
        <taxon>Neoptera</taxon>
        <taxon>Endopterygota</taxon>
        <taxon>Lepidoptera</taxon>
        <taxon>Glossata</taxon>
        <taxon>Ditrysia</taxon>
        <taxon>Noctuoidea</taxon>
        <taxon>Noctuidae</taxon>
        <taxon>Noctuinae</taxon>
        <taxon>Hadenini</taxon>
        <taxon>Mythimna</taxon>
    </lineage>
</organism>
<reference evidence="1" key="1">
    <citation type="submission" date="2023-03" db="EMBL/GenBank/DDBJ databases">
        <title>Chromosome-level genomes of two armyworms, Mythimna separata and Mythimna loreyi, provide insights into the biosynthesis and reception of sex pheromones.</title>
        <authorList>
            <person name="Zhao H."/>
        </authorList>
    </citation>
    <scope>NUCLEOTIDE SEQUENCE</scope>
    <source>
        <strain evidence="1">BeijingLab</strain>
        <tissue evidence="1">Pupa</tissue>
    </source>
</reference>
<keyword evidence="2" id="KW-1185">Reference proteome</keyword>
<dbReference type="Gene3D" id="1.25.40.10">
    <property type="entry name" value="Tetratricopeptide repeat domain"/>
    <property type="match status" value="1"/>
</dbReference>
<accession>A0AAD8DT60</accession>
<sequence length="430" mass="48897">MDIEYRILNLYKTKQFDECLKLCETALQEKEDRMIEFIRMRAMTIQAKVVGNGYEEVEYYPQQDELMSTAVAKTPRPGTSFQRDTKTARNINSSYQKTATATVRSRAGTHTAGARSVRTALSTASRMSRAATALAGGAPFTPGAPLSLRFLSKEDKLFVPASKTLFEYVFYCEGDVRKAMEIAFQAQKSEDTTDWWWNFSLARCYYALGMYRNTEDCLRQALKQNKHISIYLRLVAMYVGLNQPISALEVCKQGLSVFHEYTPLLIEQARIHEQMGNSAAAVKEYRTVALEDPSNMEAIANIGMYNFYNDQPEIALRYYRRLLATNPAGPEIYNNLGLCCLYCNQWDLTIPCFRQALYFSADPDIRSNIWYNLAHVALSTGDVTLAYRCLQVSLAIDSKNEASQHALQALDARLRARRSNIISYNNHLKT</sequence>
<dbReference type="SMART" id="SM00028">
    <property type="entry name" value="TPR"/>
    <property type="match status" value="5"/>
</dbReference>